<comment type="similarity">
    <text evidence="1 2">Belongs to the metallophosphoesterase superfamily. YfcE family.</text>
</comment>
<dbReference type="AlphaFoldDB" id="A0A1M5IPE0"/>
<dbReference type="GO" id="GO:0016787">
    <property type="term" value="F:hydrolase activity"/>
    <property type="evidence" value="ECO:0007669"/>
    <property type="project" value="UniProtKB-UniRule"/>
</dbReference>
<evidence type="ECO:0000259" key="3">
    <source>
        <dbReference type="Pfam" id="PF12850"/>
    </source>
</evidence>
<dbReference type="InterPro" id="IPR029052">
    <property type="entry name" value="Metallo-depent_PP-like"/>
</dbReference>
<dbReference type="NCBIfam" id="TIGR00040">
    <property type="entry name" value="yfcE"/>
    <property type="match status" value="1"/>
</dbReference>
<keyword evidence="2" id="KW-0479">Metal-binding</keyword>
<sequence>MYLCIYEPLHLNKKLKKILLLSDTHSHIDDTILKYVAQADEVWHAGDIGDLHVTDTIKKLKPLRCVYGNIDDAKARLEFPLHNRFMCENVSVWITHIGGYPGKYNPAIRDEMASNPPKLFICGHSHILKVMFDKKNNLLHMNPGAAGKSGFHQMRTMLRFVIDDDKIKDLEIIEIGKK</sequence>
<evidence type="ECO:0000256" key="1">
    <source>
        <dbReference type="ARBA" id="ARBA00008950"/>
    </source>
</evidence>
<organism evidence="4 5">
    <name type="scientific">Flavobacterium johnsoniae</name>
    <name type="common">Cytophaga johnsonae</name>
    <dbReference type="NCBI Taxonomy" id="986"/>
    <lineage>
        <taxon>Bacteria</taxon>
        <taxon>Pseudomonadati</taxon>
        <taxon>Bacteroidota</taxon>
        <taxon>Flavobacteriia</taxon>
        <taxon>Flavobacteriales</taxon>
        <taxon>Flavobacteriaceae</taxon>
        <taxon>Flavobacterium</taxon>
    </lineage>
</organism>
<dbReference type="GO" id="GO:0046872">
    <property type="term" value="F:metal ion binding"/>
    <property type="evidence" value="ECO:0007669"/>
    <property type="project" value="UniProtKB-KW"/>
</dbReference>
<dbReference type="InterPro" id="IPR024654">
    <property type="entry name" value="Calcineurin-like_PHP_lpxH"/>
</dbReference>
<evidence type="ECO:0000313" key="5">
    <source>
        <dbReference type="Proteomes" id="UP000184112"/>
    </source>
</evidence>
<dbReference type="Pfam" id="PF12850">
    <property type="entry name" value="Metallophos_2"/>
    <property type="match status" value="1"/>
</dbReference>
<protein>
    <recommendedName>
        <fullName evidence="2">Phosphoesterase</fullName>
        <ecNumber evidence="2">3.1.4.-</ecNumber>
    </recommendedName>
</protein>
<evidence type="ECO:0000313" key="4">
    <source>
        <dbReference type="EMBL" id="SHG30157.1"/>
    </source>
</evidence>
<dbReference type="Proteomes" id="UP000184112">
    <property type="component" value="Unassembled WGS sequence"/>
</dbReference>
<gene>
    <name evidence="4" type="ORF">SAMN05444388_102196</name>
</gene>
<feature type="domain" description="Calcineurin-like phosphoesterase" evidence="3">
    <location>
        <begin position="17"/>
        <end position="164"/>
    </location>
</feature>
<evidence type="ECO:0000256" key="2">
    <source>
        <dbReference type="RuleBase" id="RU362039"/>
    </source>
</evidence>
<reference evidence="4 5" key="1">
    <citation type="submission" date="2016-11" db="EMBL/GenBank/DDBJ databases">
        <authorList>
            <person name="Jaros S."/>
            <person name="Januszkiewicz K."/>
            <person name="Wedrychowicz H."/>
        </authorList>
    </citation>
    <scope>NUCLEOTIDE SEQUENCE [LARGE SCALE GENOMIC DNA]</scope>
    <source>
        <strain evidence="4 5">DSM 6792</strain>
    </source>
</reference>
<dbReference type="InterPro" id="IPR000979">
    <property type="entry name" value="Phosphodiesterase_MJ0936/Vps29"/>
</dbReference>
<dbReference type="EMBL" id="FQWH01000002">
    <property type="protein sequence ID" value="SHG30157.1"/>
    <property type="molecule type" value="Genomic_DNA"/>
</dbReference>
<proteinExistence type="inferred from homology"/>
<dbReference type="Gene3D" id="3.60.21.10">
    <property type="match status" value="1"/>
</dbReference>
<accession>A0A1M5IPE0</accession>
<comment type="cofactor">
    <cofactor evidence="2">
        <name>a divalent metal cation</name>
        <dbReference type="ChEBI" id="CHEBI:60240"/>
    </cofactor>
</comment>
<name>A0A1M5IPE0_FLAJO</name>
<dbReference type="SUPFAM" id="SSF56300">
    <property type="entry name" value="Metallo-dependent phosphatases"/>
    <property type="match status" value="1"/>
</dbReference>
<dbReference type="EC" id="3.1.4.-" evidence="2"/>